<evidence type="ECO:0000256" key="3">
    <source>
        <dbReference type="ARBA" id="ARBA00022737"/>
    </source>
</evidence>
<keyword evidence="3" id="KW-0677">Repeat</keyword>
<dbReference type="InterPro" id="IPR012677">
    <property type="entry name" value="Nucleotide-bd_a/b_plait_sf"/>
</dbReference>
<dbReference type="EMBL" id="KZ992983">
    <property type="protein sequence ID" value="RKP05986.1"/>
    <property type="molecule type" value="Genomic_DNA"/>
</dbReference>
<dbReference type="CDD" id="cd12320">
    <property type="entry name" value="RRM6_RBM19_RRM5_MRD1"/>
    <property type="match status" value="1"/>
</dbReference>
<comment type="subcellular location">
    <subcellularLocation>
        <location evidence="1">Nucleus</location>
    </subcellularLocation>
</comment>
<dbReference type="GO" id="GO:0003723">
    <property type="term" value="F:RNA binding"/>
    <property type="evidence" value="ECO:0007669"/>
    <property type="project" value="UniProtKB-UniRule"/>
</dbReference>
<keyword evidence="4 6" id="KW-0694">RNA-binding</keyword>
<proteinExistence type="inferred from homology"/>
<feature type="domain" description="RRM" evidence="8">
    <location>
        <begin position="1"/>
        <end position="78"/>
    </location>
</feature>
<feature type="domain" description="RRM" evidence="8">
    <location>
        <begin position="560"/>
        <end position="643"/>
    </location>
</feature>
<name>A0A4P9XJT0_9FUNG</name>
<gene>
    <name evidence="9" type="ORF">THASP1DRAFT_19051</name>
</gene>
<dbReference type="CDD" id="cd12317">
    <property type="entry name" value="RRM4_RBM19_RRM3_MRD1"/>
    <property type="match status" value="1"/>
</dbReference>
<organism evidence="9 10">
    <name type="scientific">Thamnocephalis sphaerospora</name>
    <dbReference type="NCBI Taxonomy" id="78915"/>
    <lineage>
        <taxon>Eukaryota</taxon>
        <taxon>Fungi</taxon>
        <taxon>Fungi incertae sedis</taxon>
        <taxon>Zoopagomycota</taxon>
        <taxon>Zoopagomycotina</taxon>
        <taxon>Zoopagomycetes</taxon>
        <taxon>Zoopagales</taxon>
        <taxon>Sigmoideomycetaceae</taxon>
        <taxon>Thamnocephalis</taxon>
    </lineage>
</organism>
<dbReference type="InterPro" id="IPR050441">
    <property type="entry name" value="RBM"/>
</dbReference>
<dbReference type="Pfam" id="PF00076">
    <property type="entry name" value="RRM_1"/>
    <property type="match status" value="5"/>
</dbReference>
<dbReference type="FunFam" id="3.30.70.330:FF:000277">
    <property type="entry name" value="RNA binding motif protein 19"/>
    <property type="match status" value="1"/>
</dbReference>
<dbReference type="CDD" id="cd12565">
    <property type="entry name" value="RRM1_MRD1"/>
    <property type="match status" value="1"/>
</dbReference>
<accession>A0A4P9XJT0</accession>
<dbReference type="PROSITE" id="PS50102">
    <property type="entry name" value="RRM"/>
    <property type="match status" value="5"/>
</dbReference>
<evidence type="ECO:0000259" key="8">
    <source>
        <dbReference type="PROSITE" id="PS50102"/>
    </source>
</evidence>
<dbReference type="InterPro" id="IPR000504">
    <property type="entry name" value="RRM_dom"/>
</dbReference>
<evidence type="ECO:0000313" key="9">
    <source>
        <dbReference type="EMBL" id="RKP05986.1"/>
    </source>
</evidence>
<protein>
    <recommendedName>
        <fullName evidence="8">RRM domain-containing protein</fullName>
    </recommendedName>
</protein>
<feature type="domain" description="RRM" evidence="8">
    <location>
        <begin position="657"/>
        <end position="734"/>
    </location>
</feature>
<evidence type="ECO:0000256" key="1">
    <source>
        <dbReference type="ARBA" id="ARBA00004123"/>
    </source>
</evidence>
<sequence>SRIIVKNLPRYLKEDRLRDHFAAQGEVTDVRLMRTAKGVSRRFAYIGYKTDVAAQKAIGYFNNSFIDTTRIAVELAKSVGMYAIRQREEQQVRANRSATHEQGGAKEAALQPAAAKASQKDSRLSEFLEAMQPRIKSKAWANEDGMVVDARPSAQNRQRGDASDDDDDEEMMTVIPAQASTAHDTGLSNLDYLRSKMVMRTDLDDEDEQAEAEKEAEKETSGGADAAMHDTTQVTDGVRKLDIADAGRTQDESPEEQIMDTGRLFLRNLAYTCTEEDLRPIFEQYGPLAEVQLPIDRETKKSKGFAYITYVLPEHARRAYRMQDGQSLQGRLLHILPAKEKLRAPQTEEILSVKKAREQKRKAQAGNDFNWNTLYMNSDAVMDAIADKLNVSKAEILDPTAENMAVRMALAETQVINDTKGYLEQHGISLDAFNKKERSETVILVKNIPHGTTEEQLRGMFGKFGEIGRVIVPPAQTIAVVEFLEPTEARAAFKQLAYSRFKSSLLYLEKAPFGVFTHGYHESKQAEEARQQQQQRKNDVETLLEAAASSNTDADGTAGSTLFMKNLNFNTTEATLREVFAPVGQLRNVTIRKKKDPKNRGQWLSMGFGFVEFAEEDAASRAMKSLQGFVVDGHALQLKVAQKEGSSDAPKVKAGSTKLIVRNIPFEATRKDIQELFSAYGQLKMVRLPKKFSGGHRGFAFIEFLGKQEAKNAMEHLANTHLYGRHLVIEPAEDVTDLDVMRKRVDEQYSKHILWRCVWY</sequence>
<evidence type="ECO:0000256" key="6">
    <source>
        <dbReference type="PROSITE-ProRule" id="PRU00176"/>
    </source>
</evidence>
<reference evidence="10" key="1">
    <citation type="journal article" date="2018" name="Nat. Microbiol.">
        <title>Leveraging single-cell genomics to expand the fungal tree of life.</title>
        <authorList>
            <person name="Ahrendt S.R."/>
            <person name="Quandt C.A."/>
            <person name="Ciobanu D."/>
            <person name="Clum A."/>
            <person name="Salamov A."/>
            <person name="Andreopoulos B."/>
            <person name="Cheng J.F."/>
            <person name="Woyke T."/>
            <person name="Pelin A."/>
            <person name="Henrissat B."/>
            <person name="Reynolds N.K."/>
            <person name="Benny G.L."/>
            <person name="Smith M.E."/>
            <person name="James T.Y."/>
            <person name="Grigoriev I.V."/>
        </authorList>
    </citation>
    <scope>NUCLEOTIDE SEQUENCE [LARGE SCALE GENOMIC DNA]</scope>
    <source>
        <strain evidence="10">RSA 1356</strain>
    </source>
</reference>
<evidence type="ECO:0000256" key="2">
    <source>
        <dbReference type="ARBA" id="ARBA00008033"/>
    </source>
</evidence>
<dbReference type="PANTHER" id="PTHR48034">
    <property type="entry name" value="TRANSFORMER-2 SEX-DETERMINING PROTEIN-RELATED"/>
    <property type="match status" value="1"/>
</dbReference>
<dbReference type="AlphaFoldDB" id="A0A4P9XJT0"/>
<feature type="compositionally biased region" description="Basic and acidic residues" evidence="7">
    <location>
        <begin position="211"/>
        <end position="220"/>
    </location>
</feature>
<dbReference type="InterPro" id="IPR034423">
    <property type="entry name" value="RBM19_RRM5"/>
</dbReference>
<dbReference type="Gene3D" id="3.30.70.330">
    <property type="match status" value="5"/>
</dbReference>
<feature type="domain" description="RRM" evidence="8">
    <location>
        <begin position="262"/>
        <end position="340"/>
    </location>
</feature>
<dbReference type="SUPFAM" id="SSF54928">
    <property type="entry name" value="RNA-binding domain, RBD"/>
    <property type="match status" value="3"/>
</dbReference>
<feature type="region of interest" description="Disordered" evidence="7">
    <location>
        <begin position="203"/>
        <end position="238"/>
    </location>
</feature>
<dbReference type="Proteomes" id="UP000271241">
    <property type="component" value="Unassembled WGS sequence"/>
</dbReference>
<keyword evidence="10" id="KW-1185">Reference proteome</keyword>
<evidence type="ECO:0000256" key="4">
    <source>
        <dbReference type="ARBA" id="ARBA00022884"/>
    </source>
</evidence>
<feature type="non-terminal residue" evidence="9">
    <location>
        <position position="1"/>
    </location>
</feature>
<dbReference type="GO" id="GO:0005634">
    <property type="term" value="C:nucleus"/>
    <property type="evidence" value="ECO:0007669"/>
    <property type="project" value="UniProtKB-SubCell"/>
</dbReference>
<dbReference type="OrthoDB" id="439639at2759"/>
<comment type="similarity">
    <text evidence="2">Belongs to the RRM MRD1 family.</text>
</comment>
<evidence type="ECO:0000313" key="10">
    <source>
        <dbReference type="Proteomes" id="UP000271241"/>
    </source>
</evidence>
<keyword evidence="5" id="KW-0539">Nucleus</keyword>
<dbReference type="SMART" id="SM00360">
    <property type="entry name" value="RRM"/>
    <property type="match status" value="5"/>
</dbReference>
<evidence type="ECO:0000256" key="7">
    <source>
        <dbReference type="SAM" id="MobiDB-lite"/>
    </source>
</evidence>
<dbReference type="STRING" id="78915.A0A4P9XJT0"/>
<feature type="region of interest" description="Disordered" evidence="7">
    <location>
        <begin position="140"/>
        <end position="169"/>
    </location>
</feature>
<feature type="domain" description="RRM" evidence="8">
    <location>
        <begin position="441"/>
        <end position="513"/>
    </location>
</feature>
<dbReference type="CDD" id="cd12318">
    <property type="entry name" value="RRM5_RBM19_like"/>
    <property type="match status" value="1"/>
</dbReference>
<evidence type="ECO:0000256" key="5">
    <source>
        <dbReference type="ARBA" id="ARBA00023242"/>
    </source>
</evidence>
<dbReference type="InterPro" id="IPR035979">
    <property type="entry name" value="RBD_domain_sf"/>
</dbReference>